<dbReference type="CDD" id="cd07255">
    <property type="entry name" value="VOC_BsCatE_like_N"/>
    <property type="match status" value="1"/>
</dbReference>
<sequence>MTYSINADTVLGTVKLYISDMKRSLQFYQEVVGLQVLEQRDNAARLTADGVNTLLELEEIPNAIVSERRTTTGLYHYALLLPSREALGAALARLIASGIHIGQADHLVSEALYIADPDNNGIEIYADRPRSEWKKEENGDYVMASNPVDWDGLLAAADPAAAKLLPPGTIIGHIHLHINGIPAARAFYNGLLGFDIVGDYTDFKALFVSAGGYHHHIGLNIWAGIGAPAPAANTTGLDYFTIVYPNQAERDTAISRLREAGAAVDESDGIIFATDPSSIRIKLAVAE</sequence>
<accession>A0A1B2DLA7</accession>
<protein>
    <submittedName>
        <fullName evidence="2">Glyoxalase</fullName>
    </submittedName>
</protein>
<dbReference type="CDD" id="cd16359">
    <property type="entry name" value="VOC_BsCatE_like_C"/>
    <property type="match status" value="1"/>
</dbReference>
<dbReference type="PANTHER" id="PTHR43279">
    <property type="entry name" value="CATECHOL-2,3-DIOXYGENASE"/>
    <property type="match status" value="1"/>
</dbReference>
<feature type="domain" description="VOC" evidence="1">
    <location>
        <begin position="10"/>
        <end position="127"/>
    </location>
</feature>
<reference evidence="2" key="1">
    <citation type="submission" date="2016-08" db="EMBL/GenBank/DDBJ databases">
        <title>Complete Genome Seqeunce of Paenibacillus sp. BIHB 4019 from tea rhizoplane.</title>
        <authorList>
            <person name="Thakur R."/>
            <person name="Swarnkar M.K."/>
            <person name="Gulati A."/>
        </authorList>
    </citation>
    <scope>NUCLEOTIDE SEQUENCE [LARGE SCALE GENOMIC DNA]</scope>
    <source>
        <strain evidence="2">BIHB4019</strain>
    </source>
</reference>
<dbReference type="Gene3D" id="3.10.180.10">
    <property type="entry name" value="2,3-Dihydroxybiphenyl 1,2-Dioxygenase, domain 1"/>
    <property type="match status" value="2"/>
</dbReference>
<dbReference type="EMBL" id="CP016808">
    <property type="protein sequence ID" value="ANY68487.1"/>
    <property type="molecule type" value="Genomic_DNA"/>
</dbReference>
<gene>
    <name evidence="2" type="ORF">BBD42_19915</name>
</gene>
<dbReference type="InterPro" id="IPR004360">
    <property type="entry name" value="Glyas_Fos-R_dOase_dom"/>
</dbReference>
<dbReference type="InterPro" id="IPR037523">
    <property type="entry name" value="VOC_core"/>
</dbReference>
<dbReference type="SUPFAM" id="SSF54593">
    <property type="entry name" value="Glyoxalase/Bleomycin resistance protein/Dihydroxybiphenyl dioxygenase"/>
    <property type="match status" value="2"/>
</dbReference>
<organism evidence="2">
    <name type="scientific">Paenibacillus sp. BIHB 4019</name>
    <dbReference type="NCBI Taxonomy" id="1870819"/>
    <lineage>
        <taxon>Bacteria</taxon>
        <taxon>Bacillati</taxon>
        <taxon>Bacillota</taxon>
        <taxon>Bacilli</taxon>
        <taxon>Bacillales</taxon>
        <taxon>Paenibacillaceae</taxon>
        <taxon>Paenibacillus</taxon>
    </lineage>
</organism>
<dbReference type="PANTHER" id="PTHR43279:SF1">
    <property type="entry name" value="CATECHOL-2,3-DIOXYGENASE"/>
    <property type="match status" value="1"/>
</dbReference>
<proteinExistence type="predicted"/>
<dbReference type="Pfam" id="PF00903">
    <property type="entry name" value="Glyoxalase"/>
    <property type="match status" value="2"/>
</dbReference>
<evidence type="ECO:0000259" key="1">
    <source>
        <dbReference type="PROSITE" id="PS51819"/>
    </source>
</evidence>
<dbReference type="AlphaFoldDB" id="A0A1B2DLA7"/>
<evidence type="ECO:0000313" key="2">
    <source>
        <dbReference type="EMBL" id="ANY68487.1"/>
    </source>
</evidence>
<name>A0A1B2DLA7_9BACL</name>
<dbReference type="RefSeq" id="WP_099519625.1">
    <property type="nucleotide sequence ID" value="NZ_CP016808.1"/>
</dbReference>
<dbReference type="PROSITE" id="PS51819">
    <property type="entry name" value="VOC"/>
    <property type="match status" value="1"/>
</dbReference>
<dbReference type="InterPro" id="IPR029068">
    <property type="entry name" value="Glyas_Bleomycin-R_OHBP_Dase"/>
</dbReference>